<dbReference type="Gene3D" id="3.20.20.450">
    <property type="entry name" value="EAL domain"/>
    <property type="match status" value="1"/>
</dbReference>
<proteinExistence type="predicted"/>
<evidence type="ECO:0000259" key="4">
    <source>
        <dbReference type="PROSITE" id="PS50887"/>
    </source>
</evidence>
<dbReference type="SUPFAM" id="SSF141868">
    <property type="entry name" value="EAL domain-like"/>
    <property type="match status" value="1"/>
</dbReference>
<feature type="domain" description="EAL" evidence="3">
    <location>
        <begin position="463"/>
        <end position="712"/>
    </location>
</feature>
<evidence type="ECO:0000259" key="2">
    <source>
        <dbReference type="PROSITE" id="PS50113"/>
    </source>
</evidence>
<dbReference type="Pfam" id="PF00563">
    <property type="entry name" value="EAL"/>
    <property type="match status" value="1"/>
</dbReference>
<dbReference type="InterPro" id="IPR029787">
    <property type="entry name" value="Nucleotide_cyclase"/>
</dbReference>
<dbReference type="PANTHER" id="PTHR44757:SF2">
    <property type="entry name" value="BIOFILM ARCHITECTURE MAINTENANCE PROTEIN MBAA"/>
    <property type="match status" value="1"/>
</dbReference>
<dbReference type="SUPFAM" id="SSF55073">
    <property type="entry name" value="Nucleotide cyclase"/>
    <property type="match status" value="1"/>
</dbReference>
<dbReference type="SMART" id="SM00267">
    <property type="entry name" value="GGDEF"/>
    <property type="match status" value="1"/>
</dbReference>
<accession>A0ABX2FAD8</accession>
<dbReference type="PROSITE" id="PS50883">
    <property type="entry name" value="EAL"/>
    <property type="match status" value="1"/>
</dbReference>
<dbReference type="NCBIfam" id="TIGR00254">
    <property type="entry name" value="GGDEF"/>
    <property type="match status" value="1"/>
</dbReference>
<evidence type="ECO:0000313" key="5">
    <source>
        <dbReference type="EMBL" id="NRN68350.1"/>
    </source>
</evidence>
<evidence type="ECO:0000259" key="3">
    <source>
        <dbReference type="PROSITE" id="PS50883"/>
    </source>
</evidence>
<name>A0ABX2FAD8_9PSEU</name>
<evidence type="ECO:0000256" key="1">
    <source>
        <dbReference type="SAM" id="MobiDB-lite"/>
    </source>
</evidence>
<dbReference type="Pfam" id="PF13188">
    <property type="entry name" value="PAS_8"/>
    <property type="match status" value="1"/>
</dbReference>
<dbReference type="CDD" id="cd00130">
    <property type="entry name" value="PAS"/>
    <property type="match status" value="1"/>
</dbReference>
<comment type="caution">
    <text evidence="5">The sequence shown here is derived from an EMBL/GenBank/DDBJ whole genome shotgun (WGS) entry which is preliminary data.</text>
</comment>
<dbReference type="InterPro" id="IPR035965">
    <property type="entry name" value="PAS-like_dom_sf"/>
</dbReference>
<dbReference type="Gene3D" id="3.30.70.270">
    <property type="match status" value="1"/>
</dbReference>
<dbReference type="SMART" id="SM00091">
    <property type="entry name" value="PAS"/>
    <property type="match status" value="1"/>
</dbReference>
<dbReference type="InterPro" id="IPR000160">
    <property type="entry name" value="GGDEF_dom"/>
</dbReference>
<protein>
    <submittedName>
        <fullName evidence="5">Two component signal transduction response regulator</fullName>
    </submittedName>
</protein>
<dbReference type="InterPro" id="IPR000014">
    <property type="entry name" value="PAS"/>
</dbReference>
<dbReference type="NCBIfam" id="TIGR00229">
    <property type="entry name" value="sensory_box"/>
    <property type="match status" value="1"/>
</dbReference>
<dbReference type="InterPro" id="IPR052155">
    <property type="entry name" value="Biofilm_reg_signaling"/>
</dbReference>
<dbReference type="InterPro" id="IPR000700">
    <property type="entry name" value="PAS-assoc_C"/>
</dbReference>
<feature type="domain" description="PAC" evidence="2">
    <location>
        <begin position="237"/>
        <end position="289"/>
    </location>
</feature>
<feature type="region of interest" description="Disordered" evidence="1">
    <location>
        <begin position="1"/>
        <end position="22"/>
    </location>
</feature>
<dbReference type="RefSeq" id="WP_173137393.1">
    <property type="nucleotide sequence ID" value="NZ_JAAATY010000019.1"/>
</dbReference>
<keyword evidence="6" id="KW-1185">Reference proteome</keyword>
<reference evidence="5 6" key="1">
    <citation type="submission" date="2020-01" db="EMBL/GenBank/DDBJ databases">
        <title>Kibdelosporangium persica a novel Actinomycetes from a hot desert in Iran.</title>
        <authorList>
            <person name="Safaei N."/>
            <person name="Zaburannyi N."/>
            <person name="Mueller R."/>
            <person name="Wink J."/>
        </authorList>
    </citation>
    <scope>NUCLEOTIDE SEQUENCE [LARGE SCALE GENOMIC DNA]</scope>
    <source>
        <strain evidence="5 6">4NS15</strain>
    </source>
</reference>
<dbReference type="PANTHER" id="PTHR44757">
    <property type="entry name" value="DIGUANYLATE CYCLASE DGCP"/>
    <property type="match status" value="1"/>
</dbReference>
<dbReference type="SUPFAM" id="SSF55785">
    <property type="entry name" value="PYP-like sensor domain (PAS domain)"/>
    <property type="match status" value="1"/>
</dbReference>
<dbReference type="InterPro" id="IPR043128">
    <property type="entry name" value="Rev_trsase/Diguanyl_cyclase"/>
</dbReference>
<gene>
    <name evidence="5" type="ORF">GC106_55930</name>
</gene>
<dbReference type="CDD" id="cd01949">
    <property type="entry name" value="GGDEF"/>
    <property type="match status" value="1"/>
</dbReference>
<organism evidence="5 6">
    <name type="scientific">Kibdelosporangium persicum</name>
    <dbReference type="NCBI Taxonomy" id="2698649"/>
    <lineage>
        <taxon>Bacteria</taxon>
        <taxon>Bacillati</taxon>
        <taxon>Actinomycetota</taxon>
        <taxon>Actinomycetes</taxon>
        <taxon>Pseudonocardiales</taxon>
        <taxon>Pseudonocardiaceae</taxon>
        <taxon>Kibdelosporangium</taxon>
    </lineage>
</organism>
<dbReference type="EMBL" id="JAAATY010000019">
    <property type="protein sequence ID" value="NRN68350.1"/>
    <property type="molecule type" value="Genomic_DNA"/>
</dbReference>
<sequence length="712" mass="78156">MTSPLHDGSRTPAGPARTPADHARARVKVARKWAYLLSSSTYLPYSQQEIDQAMHELVDVVFNAALSEPFTAELVDGVGARLVGMRCTGPTSLRRTIDVLGKALLTEPELSRIDDKREERAVQLLGVIASDYLDATRQFVFTQQEDIKEALVRAGSDAQRQMRATQARFEAIFTSSPNGVAIVDLAGRFVRANPALQNMLDRTEFDDVTLFDVVDPDEAPFLKAACKDLADGWNERLHQQRRLLRRDGEAVRANMSITVLRDNGSTPSQLLVTVQDETEMSLLQGQLSHQSLHDVLTGLPNRQYFSTRLESVLRQADPDTGATLYHLDLDAFSMITDGLGRTVGDRVLMNVAQRLKAVVAGENAMVARFDGDEFAIIVQNTDTSPDVVRMIESINEELAEPIYFDGRGVAASASIGVVHQPPADADVTELLRTADMTLRRAKANGRRQWGLFDAAEDARDRWRFSLAAQMPGALEMGEITVVCRPLVRLADGTKAGFEGLLHWQHESEVISHSLFMELAEQTGLIVPLRDTLLEDGCKQVRWWNAEFTATMPLSISLTANQACDPDLVGAVMKQLADTGLDPSLLRIGMPASVLLAERGESVDNFRVLSDNGIATEVHDFGSAMDIECLEDLPATSARIASRLVERQRSGKSGLIGRTLADLIETAHLAGSTVTVDGVDTAEEAEWWLSMGADFGLGRHFEPGPIDLHDVKH</sequence>
<dbReference type="SMART" id="SM00052">
    <property type="entry name" value="EAL"/>
    <property type="match status" value="1"/>
</dbReference>
<dbReference type="CDD" id="cd01948">
    <property type="entry name" value="EAL"/>
    <property type="match status" value="1"/>
</dbReference>
<feature type="domain" description="GGDEF" evidence="4">
    <location>
        <begin position="320"/>
        <end position="454"/>
    </location>
</feature>
<dbReference type="Proteomes" id="UP000763557">
    <property type="component" value="Unassembled WGS sequence"/>
</dbReference>
<dbReference type="PROSITE" id="PS50887">
    <property type="entry name" value="GGDEF"/>
    <property type="match status" value="1"/>
</dbReference>
<dbReference type="Gene3D" id="3.30.450.20">
    <property type="entry name" value="PAS domain"/>
    <property type="match status" value="1"/>
</dbReference>
<dbReference type="InterPro" id="IPR001633">
    <property type="entry name" value="EAL_dom"/>
</dbReference>
<dbReference type="InterPro" id="IPR035919">
    <property type="entry name" value="EAL_sf"/>
</dbReference>
<dbReference type="PROSITE" id="PS50113">
    <property type="entry name" value="PAC"/>
    <property type="match status" value="1"/>
</dbReference>
<evidence type="ECO:0000313" key="6">
    <source>
        <dbReference type="Proteomes" id="UP000763557"/>
    </source>
</evidence>
<dbReference type="Pfam" id="PF00990">
    <property type="entry name" value="GGDEF"/>
    <property type="match status" value="1"/>
</dbReference>